<dbReference type="Proteomes" id="UP000065822">
    <property type="component" value="Chromosome"/>
</dbReference>
<dbReference type="KEGG" id="chg:AXF12_10455"/>
<dbReference type="NCBIfam" id="TIGR00067">
    <property type="entry name" value="glut_race"/>
    <property type="match status" value="1"/>
</dbReference>
<evidence type="ECO:0000313" key="11">
    <source>
        <dbReference type="Proteomes" id="UP000215539"/>
    </source>
</evidence>
<feature type="binding site" evidence="7">
    <location>
        <begin position="188"/>
        <end position="189"/>
    </location>
    <ligand>
        <name>substrate</name>
    </ligand>
</feature>
<comment type="pathway">
    <text evidence="7">Cell wall biogenesis; peptidoglycan biosynthesis.</text>
</comment>
<dbReference type="AlphaFoldDB" id="A0AAX2H255"/>
<keyword evidence="5 7" id="KW-0413">Isomerase</keyword>
<dbReference type="InterPro" id="IPR001920">
    <property type="entry name" value="Asp/Glu_race"/>
</dbReference>
<dbReference type="RefSeq" id="WP_066430926.1">
    <property type="nucleotide sequence ID" value="NZ_CP014227.1"/>
</dbReference>
<evidence type="ECO:0000313" key="8">
    <source>
        <dbReference type="EMBL" id="AMD85895.1"/>
    </source>
</evidence>
<dbReference type="SUPFAM" id="SSF53681">
    <property type="entry name" value="Aspartate/glutamate racemase"/>
    <property type="match status" value="2"/>
</dbReference>
<dbReference type="EC" id="5.1.1.3" evidence="2 7"/>
<dbReference type="GO" id="GO:0008881">
    <property type="term" value="F:glutamate racemase activity"/>
    <property type="evidence" value="ECO:0007669"/>
    <property type="project" value="UniProtKB-UniRule"/>
</dbReference>
<dbReference type="GO" id="GO:0071555">
    <property type="term" value="P:cell wall organization"/>
    <property type="evidence" value="ECO:0007669"/>
    <property type="project" value="UniProtKB-KW"/>
</dbReference>
<dbReference type="GO" id="GO:0009252">
    <property type="term" value="P:peptidoglycan biosynthetic process"/>
    <property type="evidence" value="ECO:0007669"/>
    <property type="project" value="UniProtKB-UniRule"/>
</dbReference>
<comment type="similarity">
    <text evidence="7">Belongs to the aspartate/glutamate racemases family.</text>
</comment>
<proteinExistence type="inferred from homology"/>
<dbReference type="Gene3D" id="3.40.50.1860">
    <property type="match status" value="2"/>
</dbReference>
<dbReference type="Proteomes" id="UP000215539">
    <property type="component" value="Chromosome 1"/>
</dbReference>
<feature type="binding site" evidence="7">
    <location>
        <begin position="43"/>
        <end position="44"/>
    </location>
    <ligand>
        <name>substrate</name>
    </ligand>
</feature>
<organism evidence="9 11">
    <name type="scientific">Capnocytophaga haemolytica</name>
    <dbReference type="NCBI Taxonomy" id="45243"/>
    <lineage>
        <taxon>Bacteria</taxon>
        <taxon>Pseudomonadati</taxon>
        <taxon>Bacteroidota</taxon>
        <taxon>Flavobacteriia</taxon>
        <taxon>Flavobacteriales</taxon>
        <taxon>Flavobacteriaceae</taxon>
        <taxon>Capnocytophaga</taxon>
    </lineage>
</organism>
<dbReference type="PANTHER" id="PTHR21198:SF3">
    <property type="entry name" value="GLUTAMATE RACEMASE"/>
    <property type="match status" value="1"/>
</dbReference>
<dbReference type="PANTHER" id="PTHR21198">
    <property type="entry name" value="GLUTAMATE RACEMASE"/>
    <property type="match status" value="1"/>
</dbReference>
<evidence type="ECO:0000313" key="10">
    <source>
        <dbReference type="Proteomes" id="UP000065822"/>
    </source>
</evidence>
<keyword evidence="4 7" id="KW-0573">Peptidoglycan synthesis</keyword>
<keyword evidence="3 7" id="KW-0133">Cell shape</keyword>
<feature type="active site" description="Proton donor/acceptor" evidence="7">
    <location>
        <position position="187"/>
    </location>
</feature>
<name>A0AAX2H255_9FLAO</name>
<evidence type="ECO:0000256" key="2">
    <source>
        <dbReference type="ARBA" id="ARBA00013090"/>
    </source>
</evidence>
<evidence type="ECO:0000256" key="3">
    <source>
        <dbReference type="ARBA" id="ARBA00022960"/>
    </source>
</evidence>
<dbReference type="Pfam" id="PF01177">
    <property type="entry name" value="Asp_Glu_race"/>
    <property type="match status" value="1"/>
</dbReference>
<sequence>MKNENPIGLFDSGVGGTTIWREVVTLMPCENTLFLADSANAPYGEKSKEEITRLSDVNTQYLLDHGAKIIVVACNTATTAAISYLRAKYKQVPFIGIEPAIKPASLNSKSKKIGVLATRSTLASDLFAKTSNQMAEEEEVQIIERVGEGLVDLIESGQINSPKMTELLRQYLLPMVAEGIDYLVLGCTHYPYLLPQIKAILPPHIEVIDSGYAVAKQTRNVLQQRDLLTKHTSQGRHTWLTSGKVEILKGFAPDFVEIRKIESRRAEVRN</sequence>
<feature type="binding site" evidence="7">
    <location>
        <begin position="75"/>
        <end position="76"/>
    </location>
    <ligand>
        <name>substrate</name>
    </ligand>
</feature>
<reference evidence="8 10" key="1">
    <citation type="submission" date="2016-02" db="EMBL/GenBank/DDBJ databases">
        <authorList>
            <person name="Holder M.E."/>
            <person name="Ajami N.J."/>
            <person name="Petrosino J.F."/>
        </authorList>
    </citation>
    <scope>NUCLEOTIDE SEQUENCE [LARGE SCALE GENOMIC DNA]</scope>
    <source>
        <strain evidence="8 10">CCUG 32990</strain>
    </source>
</reference>
<dbReference type="InterPro" id="IPR018187">
    <property type="entry name" value="Asp/Glu_racemase_AS_1"/>
</dbReference>
<dbReference type="InterPro" id="IPR033134">
    <property type="entry name" value="Asp/Glu_racemase_AS_2"/>
</dbReference>
<keyword evidence="6 7" id="KW-0961">Cell wall biogenesis/degradation</keyword>
<evidence type="ECO:0000256" key="1">
    <source>
        <dbReference type="ARBA" id="ARBA00001602"/>
    </source>
</evidence>
<dbReference type="EMBL" id="LT906449">
    <property type="protein sequence ID" value="SNV15390.1"/>
    <property type="molecule type" value="Genomic_DNA"/>
</dbReference>
<evidence type="ECO:0000256" key="7">
    <source>
        <dbReference type="HAMAP-Rule" id="MF_00258"/>
    </source>
</evidence>
<evidence type="ECO:0000256" key="4">
    <source>
        <dbReference type="ARBA" id="ARBA00022984"/>
    </source>
</evidence>
<accession>A0AAX2H255</accession>
<dbReference type="EMBL" id="CP014227">
    <property type="protein sequence ID" value="AMD85895.1"/>
    <property type="molecule type" value="Genomic_DNA"/>
</dbReference>
<dbReference type="InterPro" id="IPR015942">
    <property type="entry name" value="Asp/Glu/hydantoin_racemase"/>
</dbReference>
<comment type="catalytic activity">
    <reaction evidence="1 7">
        <text>L-glutamate = D-glutamate</text>
        <dbReference type="Rhea" id="RHEA:12813"/>
        <dbReference type="ChEBI" id="CHEBI:29985"/>
        <dbReference type="ChEBI" id="CHEBI:29986"/>
        <dbReference type="EC" id="5.1.1.3"/>
    </reaction>
</comment>
<feature type="binding site" evidence="7">
    <location>
        <begin position="11"/>
        <end position="12"/>
    </location>
    <ligand>
        <name>substrate</name>
    </ligand>
</feature>
<gene>
    <name evidence="7 9" type="primary">murI</name>
    <name evidence="8" type="ORF">AXF12_10455</name>
    <name evidence="9" type="ORF">SAMEA44541418_02065</name>
</gene>
<dbReference type="HAMAP" id="MF_00258">
    <property type="entry name" value="Glu_racemase"/>
    <property type="match status" value="1"/>
</dbReference>
<keyword evidence="10" id="KW-1185">Reference proteome</keyword>
<dbReference type="FunFam" id="3.40.50.1860:FF:000001">
    <property type="entry name" value="Glutamate racemase"/>
    <property type="match status" value="1"/>
</dbReference>
<evidence type="ECO:0000256" key="6">
    <source>
        <dbReference type="ARBA" id="ARBA00023316"/>
    </source>
</evidence>
<dbReference type="InterPro" id="IPR004391">
    <property type="entry name" value="Glu_race"/>
</dbReference>
<reference evidence="9 11" key="2">
    <citation type="submission" date="2017-06" db="EMBL/GenBank/DDBJ databases">
        <authorList>
            <consortium name="Pathogen Informatics"/>
        </authorList>
    </citation>
    <scope>NUCLEOTIDE SEQUENCE [LARGE SCALE GENOMIC DNA]</scope>
    <source>
        <strain evidence="9 11">NCTC12947</strain>
    </source>
</reference>
<comment type="function">
    <text evidence="7">Provides the (R)-glutamate required for cell wall biosynthesis.</text>
</comment>
<evidence type="ECO:0000256" key="5">
    <source>
        <dbReference type="ARBA" id="ARBA00023235"/>
    </source>
</evidence>
<feature type="active site" description="Proton donor/acceptor" evidence="7">
    <location>
        <position position="74"/>
    </location>
</feature>
<protein>
    <recommendedName>
        <fullName evidence="2 7">Glutamate racemase</fullName>
        <ecNumber evidence="2 7">5.1.1.3</ecNumber>
    </recommendedName>
</protein>
<evidence type="ECO:0000313" key="9">
    <source>
        <dbReference type="EMBL" id="SNV15390.1"/>
    </source>
</evidence>
<dbReference type="PROSITE" id="PS00924">
    <property type="entry name" value="ASP_GLU_RACEMASE_2"/>
    <property type="match status" value="1"/>
</dbReference>
<dbReference type="PROSITE" id="PS00923">
    <property type="entry name" value="ASP_GLU_RACEMASE_1"/>
    <property type="match status" value="1"/>
</dbReference>
<dbReference type="GO" id="GO:0008360">
    <property type="term" value="P:regulation of cell shape"/>
    <property type="evidence" value="ECO:0007669"/>
    <property type="project" value="UniProtKB-KW"/>
</dbReference>